<dbReference type="STRING" id="499555.BJL86_1820"/>
<evidence type="ECO:0000259" key="2">
    <source>
        <dbReference type="Pfam" id="PF00149"/>
    </source>
</evidence>
<dbReference type="Pfam" id="PF00149">
    <property type="entry name" value="Metallophos"/>
    <property type="match status" value="1"/>
</dbReference>
<proteinExistence type="predicted"/>
<dbReference type="InterPro" id="IPR052963">
    <property type="entry name" value="Pantetheine_PDE"/>
</dbReference>
<dbReference type="Proteomes" id="UP000186104">
    <property type="component" value="Chromosome"/>
</dbReference>
<dbReference type="KEGG" id="dtm:BJL86_1820"/>
<gene>
    <name evidence="3" type="ORF">BJL86_1820</name>
</gene>
<name>A0A173LM51_9ACTN</name>
<feature type="domain" description="Calcineurin-like phosphoesterase" evidence="2">
    <location>
        <begin position="64"/>
        <end position="295"/>
    </location>
</feature>
<reference evidence="3 4" key="1">
    <citation type="submission" date="2016-06" db="EMBL/GenBank/DDBJ databases">
        <title>Complete genome sequence of a saline-alkali tolerant type strain Dietzia timorensis ID05-A0528T.</title>
        <authorList>
            <person name="Wu X."/>
        </authorList>
    </citation>
    <scope>NUCLEOTIDE SEQUENCE [LARGE SCALE GENOMIC DNA]</scope>
    <source>
        <strain evidence="3 4">ID05-A0528</strain>
    </source>
</reference>
<dbReference type="AlphaFoldDB" id="A0A173LM51"/>
<dbReference type="SUPFAM" id="SSF56300">
    <property type="entry name" value="Metallo-dependent phosphatases"/>
    <property type="match status" value="1"/>
</dbReference>
<accession>A0A173LM51</accession>
<evidence type="ECO:0000313" key="4">
    <source>
        <dbReference type="Proteomes" id="UP000186104"/>
    </source>
</evidence>
<dbReference type="CDD" id="cd00838">
    <property type="entry name" value="MPP_superfamily"/>
    <property type="match status" value="1"/>
</dbReference>
<evidence type="ECO:0000256" key="1">
    <source>
        <dbReference type="SAM" id="MobiDB-lite"/>
    </source>
</evidence>
<dbReference type="GO" id="GO:0016787">
    <property type="term" value="F:hydrolase activity"/>
    <property type="evidence" value="ECO:0007669"/>
    <property type="project" value="InterPro"/>
</dbReference>
<keyword evidence="4" id="KW-1185">Reference proteome</keyword>
<dbReference type="PANTHER" id="PTHR36492">
    <property type="match status" value="1"/>
</dbReference>
<dbReference type="Gene3D" id="3.60.21.10">
    <property type="match status" value="1"/>
</dbReference>
<protein>
    <recommendedName>
        <fullName evidence="2">Calcineurin-like phosphoesterase domain-containing protein</fullName>
    </recommendedName>
</protein>
<dbReference type="OrthoDB" id="9013891at2"/>
<dbReference type="PANTHER" id="PTHR36492:SF2">
    <property type="entry name" value="[ACYL-CARRIER-PROTEIN] PHOSPHODIESTERASE PPTH"/>
    <property type="match status" value="1"/>
</dbReference>
<evidence type="ECO:0000313" key="3">
    <source>
        <dbReference type="EMBL" id="ANI92591.1"/>
    </source>
</evidence>
<dbReference type="RefSeq" id="WP_082908480.1">
    <property type="nucleotide sequence ID" value="NZ_CP015961.1"/>
</dbReference>
<organism evidence="3 4">
    <name type="scientific">Dietzia timorensis</name>
    <dbReference type="NCBI Taxonomy" id="499555"/>
    <lineage>
        <taxon>Bacteria</taxon>
        <taxon>Bacillati</taxon>
        <taxon>Actinomycetota</taxon>
        <taxon>Actinomycetes</taxon>
        <taxon>Mycobacteriales</taxon>
        <taxon>Dietziaceae</taxon>
        <taxon>Dietzia</taxon>
    </lineage>
</organism>
<dbReference type="EMBL" id="CP015961">
    <property type="protein sequence ID" value="ANI92591.1"/>
    <property type="molecule type" value="Genomic_DNA"/>
</dbReference>
<dbReference type="InterPro" id="IPR029052">
    <property type="entry name" value="Metallo-depent_PP-like"/>
</dbReference>
<sequence length="374" mass="41136">MSSKPHDNSADPAVDAGDPASIAAAAEYLLAGRARAFDPAEDDPAEVDAVATIGAGPGHPTLRAVADLHAASRGNRSVVAGLRPSHPGDWLIVAGDVAERLADIADVLATLAERFARVIWVPGNHELWGGRIGLDGLAAPTRYAVMVDICRQLGIDTPEDPYPLWEGAGGPVRIVPLFLLYDYSWRPDPRASKAEALAAARERRVVATDEYLIDPAPFPSVSAWCSERLAETTRTLSRLDPDMPTVLINHWPLHREPTRMLFLQDFAMWCGTEHTSQWPLRYRAQTCVYGHLHIPRSHIVDGVRFEEVSLGYPREWQRRGFPVPLARQIVPVPPDPPVRWLDDGEGPHIAGPDETGRPFREDITDDQWAEVAGK</sequence>
<feature type="region of interest" description="Disordered" evidence="1">
    <location>
        <begin position="344"/>
        <end position="374"/>
    </location>
</feature>
<dbReference type="InterPro" id="IPR004843">
    <property type="entry name" value="Calcineurin-like_PHP"/>
</dbReference>